<dbReference type="EMBL" id="FUYP01000001">
    <property type="protein sequence ID" value="SKB26974.1"/>
    <property type="molecule type" value="Genomic_DNA"/>
</dbReference>
<gene>
    <name evidence="1" type="ORF">SAMN06295937_1001259</name>
</gene>
<name>A0A1T4ZW37_9SPHN</name>
<evidence type="ECO:0000313" key="1">
    <source>
        <dbReference type="EMBL" id="SKB26974.1"/>
    </source>
</evidence>
<keyword evidence="2" id="KW-1185">Reference proteome</keyword>
<proteinExistence type="predicted"/>
<protein>
    <submittedName>
        <fullName evidence="1">Uncharacterized protein</fullName>
    </submittedName>
</protein>
<sequence length="176" mass="19174">MNLPVPTCADCGVARFSTKPKKSPYCRRCIGRHTGRSPARRAKCSAAMKAYLADPNALAAHAKRTGDGLRRAIAENPEFAEKRRELGRMIGKTRLGVMNRPAGCPSRILAGRRSGATKLAWCPVEYRDDYRRLVKSQGLKAAEARKVIEDQIAADAARFAATGVLPQSRRNEGAPA</sequence>
<accession>A0A1T4ZW37</accession>
<evidence type="ECO:0000313" key="2">
    <source>
        <dbReference type="Proteomes" id="UP000190044"/>
    </source>
</evidence>
<reference evidence="2" key="1">
    <citation type="submission" date="2017-02" db="EMBL/GenBank/DDBJ databases">
        <authorList>
            <person name="Varghese N."/>
            <person name="Submissions S."/>
        </authorList>
    </citation>
    <scope>NUCLEOTIDE SEQUENCE [LARGE SCALE GENOMIC DNA]</scope>
    <source>
        <strain evidence="2">R11H</strain>
    </source>
</reference>
<dbReference type="OrthoDB" id="7597323at2"/>
<organism evidence="1 2">
    <name type="scientific">Sphingopyxis flava</name>
    <dbReference type="NCBI Taxonomy" id="1507287"/>
    <lineage>
        <taxon>Bacteria</taxon>
        <taxon>Pseudomonadati</taxon>
        <taxon>Pseudomonadota</taxon>
        <taxon>Alphaproteobacteria</taxon>
        <taxon>Sphingomonadales</taxon>
        <taxon>Sphingomonadaceae</taxon>
        <taxon>Sphingopyxis</taxon>
    </lineage>
</organism>
<dbReference type="RefSeq" id="WP_079636868.1">
    <property type="nucleotide sequence ID" value="NZ_FUYP01000001.1"/>
</dbReference>
<dbReference type="Proteomes" id="UP000190044">
    <property type="component" value="Unassembled WGS sequence"/>
</dbReference>
<dbReference type="AlphaFoldDB" id="A0A1T4ZW37"/>